<dbReference type="PANTHER" id="PTHR43607">
    <property type="entry name" value="V-TYPE PROTON ATPASE CATALYTIC SUBUNIT A"/>
    <property type="match status" value="1"/>
</dbReference>
<keyword evidence="4" id="KW-0067">ATP-binding</keyword>
<dbReference type="InterPro" id="IPR020003">
    <property type="entry name" value="ATPase_a/bsu_AS"/>
</dbReference>
<feature type="compositionally biased region" description="Low complexity" evidence="7">
    <location>
        <begin position="202"/>
        <end position="220"/>
    </location>
</feature>
<dbReference type="InterPro" id="IPR027417">
    <property type="entry name" value="P-loop_NTPase"/>
</dbReference>
<dbReference type="CDD" id="cd18111">
    <property type="entry name" value="ATP-synt_V_A-type_alpha_C"/>
    <property type="match status" value="1"/>
</dbReference>
<evidence type="ECO:0000256" key="3">
    <source>
        <dbReference type="ARBA" id="ARBA00022741"/>
    </source>
</evidence>
<dbReference type="AlphaFoldDB" id="X0UIW4"/>
<evidence type="ECO:0000256" key="5">
    <source>
        <dbReference type="ARBA" id="ARBA00022967"/>
    </source>
</evidence>
<evidence type="ECO:0000256" key="7">
    <source>
        <dbReference type="SAM" id="MobiDB-lite"/>
    </source>
</evidence>
<evidence type="ECO:0000256" key="1">
    <source>
        <dbReference type="ARBA" id="ARBA00008936"/>
    </source>
</evidence>
<keyword evidence="3" id="KW-0547">Nucleotide-binding</keyword>
<comment type="caution">
    <text evidence="10">The sequence shown here is derived from an EMBL/GenBank/DDBJ whole genome shotgun (WGS) entry which is preliminary data.</text>
</comment>
<dbReference type="Pfam" id="PF00006">
    <property type="entry name" value="ATP-synt_ab"/>
    <property type="match status" value="1"/>
</dbReference>
<proteinExistence type="inferred from homology"/>
<accession>X0UIW4</accession>
<evidence type="ECO:0000259" key="8">
    <source>
        <dbReference type="Pfam" id="PF00006"/>
    </source>
</evidence>
<dbReference type="InterPro" id="IPR055190">
    <property type="entry name" value="ATP-synt_VA_C"/>
</dbReference>
<feature type="domain" description="ATPase F1/V1/A1 complex alpha/beta subunit nucleotide-binding" evidence="8">
    <location>
        <begin position="2"/>
        <end position="53"/>
    </location>
</feature>
<evidence type="ECO:0000256" key="6">
    <source>
        <dbReference type="ARBA" id="ARBA00023065"/>
    </source>
</evidence>
<feature type="non-terminal residue" evidence="10">
    <location>
        <position position="1"/>
    </location>
</feature>
<dbReference type="GO" id="GO:0046034">
    <property type="term" value="P:ATP metabolic process"/>
    <property type="evidence" value="ECO:0007669"/>
    <property type="project" value="InterPro"/>
</dbReference>
<keyword evidence="2" id="KW-0813">Transport</keyword>
<name>X0UIW4_9ZZZZ</name>
<keyword evidence="5" id="KW-1278">Translocase</keyword>
<evidence type="ECO:0000256" key="4">
    <source>
        <dbReference type="ARBA" id="ARBA00022840"/>
    </source>
</evidence>
<dbReference type="Pfam" id="PF22919">
    <property type="entry name" value="ATP-synt_VA_C"/>
    <property type="match status" value="1"/>
</dbReference>
<evidence type="ECO:0000313" key="10">
    <source>
        <dbReference type="EMBL" id="GAG05530.1"/>
    </source>
</evidence>
<dbReference type="PANTHER" id="PTHR43607:SF1">
    <property type="entry name" value="H(+)-TRANSPORTING TWO-SECTOR ATPASE"/>
    <property type="match status" value="1"/>
</dbReference>
<evidence type="ECO:0000259" key="9">
    <source>
        <dbReference type="Pfam" id="PF22919"/>
    </source>
</evidence>
<protein>
    <submittedName>
        <fullName evidence="10">Uncharacterized protein</fullName>
    </submittedName>
</protein>
<dbReference type="GO" id="GO:0005524">
    <property type="term" value="F:ATP binding"/>
    <property type="evidence" value="ECO:0007669"/>
    <property type="project" value="UniProtKB-KW"/>
</dbReference>
<reference evidence="10" key="1">
    <citation type="journal article" date="2014" name="Front. Microbiol.">
        <title>High frequency of phylogenetically diverse reductive dehalogenase-homologous genes in deep subseafloor sedimentary metagenomes.</title>
        <authorList>
            <person name="Kawai M."/>
            <person name="Futagami T."/>
            <person name="Toyoda A."/>
            <person name="Takaki Y."/>
            <person name="Nishi S."/>
            <person name="Hori S."/>
            <person name="Arai W."/>
            <person name="Tsubouchi T."/>
            <person name="Morono Y."/>
            <person name="Uchiyama I."/>
            <person name="Ito T."/>
            <person name="Fujiyama A."/>
            <person name="Inagaki F."/>
            <person name="Takami H."/>
        </authorList>
    </citation>
    <scope>NUCLEOTIDE SEQUENCE</scope>
    <source>
        <strain evidence="10">Expedition CK06-06</strain>
    </source>
</reference>
<organism evidence="10">
    <name type="scientific">marine sediment metagenome</name>
    <dbReference type="NCBI Taxonomy" id="412755"/>
    <lineage>
        <taxon>unclassified sequences</taxon>
        <taxon>metagenomes</taxon>
        <taxon>ecological metagenomes</taxon>
    </lineage>
</organism>
<sequence>ALSVIGAVSPPGGDLSDSVVQATLRVVKVFWSLEATLAARRHFPAIDWLRSYSLYKDVLGEWFEQNIAEDITEMIATTNRLLEEEAELQEIVRLVGAEALSPAEQLALETSRSIREDFLHQNAFHEVDTHTSMKKQYLLLSAILNFHRQGLLAIKRGADISTILSSPLREAIGRARYIKEEDIEQISNLLKQIDSELEKLSAAEQPAPTAAAKTPTPSES</sequence>
<dbReference type="GO" id="GO:0046961">
    <property type="term" value="F:proton-transporting ATPase activity, rotational mechanism"/>
    <property type="evidence" value="ECO:0007669"/>
    <property type="project" value="InterPro"/>
</dbReference>
<dbReference type="EMBL" id="BARS01020287">
    <property type="protein sequence ID" value="GAG05530.1"/>
    <property type="molecule type" value="Genomic_DNA"/>
</dbReference>
<dbReference type="Gene3D" id="1.10.1140.10">
    <property type="entry name" value="Bovine Mitochondrial F1-atpase, Atp Synthase Beta Chain, Chain D, domain 3"/>
    <property type="match status" value="1"/>
</dbReference>
<dbReference type="SUPFAM" id="SSF47917">
    <property type="entry name" value="C-terminal domain of alpha and beta subunits of F1 ATP synthase"/>
    <property type="match status" value="1"/>
</dbReference>
<dbReference type="InterPro" id="IPR022878">
    <property type="entry name" value="V-ATPase_asu"/>
</dbReference>
<evidence type="ECO:0000256" key="2">
    <source>
        <dbReference type="ARBA" id="ARBA00022448"/>
    </source>
</evidence>
<dbReference type="SUPFAM" id="SSF52540">
    <property type="entry name" value="P-loop containing nucleoside triphosphate hydrolases"/>
    <property type="match status" value="1"/>
</dbReference>
<dbReference type="PROSITE" id="PS00152">
    <property type="entry name" value="ATPASE_ALPHA_BETA"/>
    <property type="match status" value="1"/>
</dbReference>
<dbReference type="InterPro" id="IPR000194">
    <property type="entry name" value="ATPase_F1/V1/A1_a/bsu_nucl-bd"/>
</dbReference>
<gene>
    <name evidence="10" type="ORF">S01H1_32735</name>
</gene>
<dbReference type="InterPro" id="IPR024034">
    <property type="entry name" value="ATPase_F1/V1_b/a_C"/>
</dbReference>
<feature type="domain" description="ATP synthase A/B type C-terminal" evidence="9">
    <location>
        <begin position="61"/>
        <end position="161"/>
    </location>
</feature>
<keyword evidence="6" id="KW-0406">Ion transport</keyword>
<comment type="similarity">
    <text evidence="1">Belongs to the ATPase alpha/beta chains family.</text>
</comment>
<feature type="region of interest" description="Disordered" evidence="7">
    <location>
        <begin position="200"/>
        <end position="220"/>
    </location>
</feature>
<dbReference type="Gene3D" id="3.40.50.300">
    <property type="entry name" value="P-loop containing nucleotide triphosphate hydrolases"/>
    <property type="match status" value="1"/>
</dbReference>